<dbReference type="RefSeq" id="WP_323294732.1">
    <property type="nucleotide sequence ID" value="NZ_JAYFUM010000001.1"/>
</dbReference>
<protein>
    <recommendedName>
        <fullName evidence="4">Outer membrane protein beta-barrel domain-containing protein</fullName>
    </recommendedName>
</protein>
<keyword evidence="3" id="KW-1185">Reference proteome</keyword>
<dbReference type="Proteomes" id="UP001302949">
    <property type="component" value="Unassembled WGS sequence"/>
</dbReference>
<dbReference type="EMBL" id="JAYFUM010000001">
    <property type="protein sequence ID" value="MEA5137545.1"/>
    <property type="molecule type" value="Genomic_DNA"/>
</dbReference>
<evidence type="ECO:0008006" key="4">
    <source>
        <dbReference type="Google" id="ProtNLM"/>
    </source>
</evidence>
<organism evidence="2 3">
    <name type="scientific">Arcicella rigui</name>
    <dbReference type="NCBI Taxonomy" id="797020"/>
    <lineage>
        <taxon>Bacteria</taxon>
        <taxon>Pseudomonadati</taxon>
        <taxon>Bacteroidota</taxon>
        <taxon>Cytophagia</taxon>
        <taxon>Cytophagales</taxon>
        <taxon>Flectobacillaceae</taxon>
        <taxon>Arcicella</taxon>
    </lineage>
</organism>
<feature type="chain" id="PRO_5047376896" description="Outer membrane protein beta-barrel domain-containing protein" evidence="1">
    <location>
        <begin position="21"/>
        <end position="209"/>
    </location>
</feature>
<evidence type="ECO:0000313" key="2">
    <source>
        <dbReference type="EMBL" id="MEA5137545.1"/>
    </source>
</evidence>
<reference evidence="2 3" key="1">
    <citation type="submission" date="2023-12" db="EMBL/GenBank/DDBJ databases">
        <title>Novel species of the genus Arcicella isolated from rivers.</title>
        <authorList>
            <person name="Lu H."/>
        </authorList>
    </citation>
    <scope>NUCLEOTIDE SEQUENCE [LARGE SCALE GENOMIC DNA]</scope>
    <source>
        <strain evidence="2 3">KCTC 23307</strain>
    </source>
</reference>
<accession>A0ABU5Q3Z5</accession>
<evidence type="ECO:0000313" key="3">
    <source>
        <dbReference type="Proteomes" id="UP001302949"/>
    </source>
</evidence>
<keyword evidence="1" id="KW-0732">Signal</keyword>
<proteinExistence type="predicted"/>
<feature type="signal peptide" evidence="1">
    <location>
        <begin position="1"/>
        <end position="20"/>
    </location>
</feature>
<sequence length="209" mass="23241">MKKILLITVLFCCTCSFLSAQDLEGKKIYSGNLSLSFTNDFYESKLSTATLKNSYLTTNLNFLTGRIKKNNTYIAYGITLGIRSQIEDENTFKQYTLGPAVQFGKFVKIFNQFYIAPKSTFSLAGLWGTSVNNTLESSISGATAGVNLSPLNFVYQVKNNLMLNLSLGQLDLGYTYFHADNDNYTQNSHSLNVSGNISNYTGFGVLYLF</sequence>
<evidence type="ECO:0000256" key="1">
    <source>
        <dbReference type="SAM" id="SignalP"/>
    </source>
</evidence>
<name>A0ABU5Q3Z5_9BACT</name>
<gene>
    <name evidence="2" type="ORF">VB248_00280</name>
</gene>
<comment type="caution">
    <text evidence="2">The sequence shown here is derived from an EMBL/GenBank/DDBJ whole genome shotgun (WGS) entry which is preliminary data.</text>
</comment>